<dbReference type="EMBL" id="KY000053">
    <property type="protein sequence ID" value="ASK45825.1"/>
    <property type="molecule type" value="Genomic_DNA"/>
</dbReference>
<dbReference type="EMBL" id="KY000052">
    <property type="protein sequence ID" value="ASK45495.1"/>
    <property type="molecule type" value="Genomic_DNA"/>
</dbReference>
<dbReference type="EMBL" id="KY000054">
    <property type="protein sequence ID" value="ASK45840.1"/>
    <property type="molecule type" value="Genomic_DNA"/>
</dbReference>
<feature type="region of interest" description="Disordered" evidence="1">
    <location>
        <begin position="80"/>
        <end position="99"/>
    </location>
</feature>
<dbReference type="AlphaFoldDB" id="A0A2Z2PTU4"/>
<organism evidence="4">
    <name type="scientific">Agrobacterium tumefaciens</name>
    <dbReference type="NCBI Taxonomy" id="358"/>
    <lineage>
        <taxon>Bacteria</taxon>
        <taxon>Pseudomonadati</taxon>
        <taxon>Pseudomonadota</taxon>
        <taxon>Alphaproteobacteria</taxon>
        <taxon>Hyphomicrobiales</taxon>
        <taxon>Rhizobiaceae</taxon>
        <taxon>Rhizobium/Agrobacterium group</taxon>
        <taxon>Agrobacterium</taxon>
        <taxon>Agrobacterium tumefaciens complex</taxon>
    </lineage>
</organism>
<geneLocation type="plasmid" evidence="4">
    <name>pTi_Tun154</name>
</geneLocation>
<evidence type="ECO:0000313" key="3">
    <source>
        <dbReference type="EMBL" id="ASK45825.1"/>
    </source>
</evidence>
<evidence type="ECO:0000313" key="4">
    <source>
        <dbReference type="EMBL" id="ASK45840.1"/>
    </source>
</evidence>
<keyword evidence="4" id="KW-0614">Plasmid</keyword>
<name>A0A2Z2PTU4_AGRTU</name>
<accession>A0A2Z2PTU4</accession>
<geneLocation type="plasmid" evidence="2">
    <name>pTi_CFBP7000</name>
</geneLocation>
<proteinExistence type="predicted"/>
<reference evidence="4" key="1">
    <citation type="submission" date="2016-10" db="EMBL/GenBank/DDBJ databases">
        <title>Agrobacterium Ti plasmids: Classification based on T-DNA and Vir regions organization.</title>
        <authorList>
            <person name="Nabi N."/>
            <person name="Vial L."/>
            <person name="Ben Hafsa A."/>
            <person name="Chapulliot D."/>
            <person name="Berard A."/>
            <person name="Chauveau A."/>
            <person name="Le Paslier M.-C."/>
            <person name="Harzallah Skhiri F."/>
            <person name="Brunel D."/>
            <person name="Nesme X."/>
            <person name="Chaouachi M."/>
        </authorList>
    </citation>
    <scope>NUCLEOTIDE SEQUENCE</scope>
    <source>
        <strain evidence="2">CFBP7000</strain>
        <strain evidence="3">DC12-001</strain>
        <strain evidence="4">Tun154</strain>
        <plasmid evidence="2">pTi_CFBP7000</plasmid>
        <plasmid evidence="3">pTi_DC12-001</plasmid>
        <plasmid evidence="4">pTi_Tun154</plasmid>
    </source>
</reference>
<evidence type="ECO:0000313" key="2">
    <source>
        <dbReference type="EMBL" id="ASK45495.1"/>
    </source>
</evidence>
<sequence length="99" mass="10792">MGDGHGGEYSRSIGRNKLLVANSGPARVIEQRVAPATYNCALGSAPSERRDHLPKCRLCRRANLHVPSDVLLRKSGGENITARLPGRSDRNEETVIEDT</sequence>
<geneLocation type="plasmid" evidence="3">
    <name>pTi_DC12-001</name>
</geneLocation>
<protein>
    <submittedName>
        <fullName evidence="4">Uncharacterized protein</fullName>
    </submittedName>
</protein>
<evidence type="ECO:0000256" key="1">
    <source>
        <dbReference type="SAM" id="MobiDB-lite"/>
    </source>
</evidence>
<accession>A0A2Z2PWC2</accession>